<feature type="domain" description="AMP-binding enzyme C-terminal" evidence="4">
    <location>
        <begin position="460"/>
        <end position="536"/>
    </location>
</feature>
<keyword evidence="6" id="KW-1185">Reference proteome</keyword>
<gene>
    <name evidence="5" type="ORF">RB614_05025</name>
</gene>
<dbReference type="Gene3D" id="3.30.300.30">
    <property type="match status" value="1"/>
</dbReference>
<reference evidence="5 6" key="1">
    <citation type="submission" date="2023-08" db="EMBL/GenBank/DDBJ databases">
        <title>Phytohabitans sansha sp. nov., isolated from marine sediment.</title>
        <authorList>
            <person name="Zhao Y."/>
            <person name="Yi K."/>
        </authorList>
    </citation>
    <scope>NUCLEOTIDE SEQUENCE [LARGE SCALE GENOMIC DNA]</scope>
    <source>
        <strain evidence="5 6">ZYX-F-186</strain>
    </source>
</reference>
<dbReference type="InterPro" id="IPR000873">
    <property type="entry name" value="AMP-dep_synth/lig_dom"/>
</dbReference>
<protein>
    <submittedName>
        <fullName evidence="5">AMP-binding protein</fullName>
    </submittedName>
</protein>
<dbReference type="PANTHER" id="PTHR43201">
    <property type="entry name" value="ACYL-COA SYNTHETASE"/>
    <property type="match status" value="1"/>
</dbReference>
<evidence type="ECO:0000256" key="2">
    <source>
        <dbReference type="ARBA" id="ARBA00022598"/>
    </source>
</evidence>
<evidence type="ECO:0000259" key="3">
    <source>
        <dbReference type="Pfam" id="PF00501"/>
    </source>
</evidence>
<dbReference type="PROSITE" id="PS00455">
    <property type="entry name" value="AMP_BINDING"/>
    <property type="match status" value="1"/>
</dbReference>
<feature type="domain" description="AMP-dependent synthetase/ligase" evidence="3">
    <location>
        <begin position="46"/>
        <end position="412"/>
    </location>
</feature>
<dbReference type="Gene3D" id="3.40.50.12780">
    <property type="entry name" value="N-terminal domain of ligase-like"/>
    <property type="match status" value="1"/>
</dbReference>
<evidence type="ECO:0000259" key="4">
    <source>
        <dbReference type="Pfam" id="PF13193"/>
    </source>
</evidence>
<dbReference type="RefSeq" id="WP_308711406.1">
    <property type="nucleotide sequence ID" value="NZ_JAVHUY010000004.1"/>
</dbReference>
<name>A0ABU0Z9Z7_9ACTN</name>
<evidence type="ECO:0000313" key="6">
    <source>
        <dbReference type="Proteomes" id="UP001230908"/>
    </source>
</evidence>
<comment type="similarity">
    <text evidence="1">Belongs to the ATP-dependent AMP-binding enzyme family.</text>
</comment>
<dbReference type="Pfam" id="PF00501">
    <property type="entry name" value="AMP-binding"/>
    <property type="match status" value="1"/>
</dbReference>
<dbReference type="InterPro" id="IPR042099">
    <property type="entry name" value="ANL_N_sf"/>
</dbReference>
<dbReference type="Proteomes" id="UP001230908">
    <property type="component" value="Unassembled WGS sequence"/>
</dbReference>
<accession>A0ABU0Z9Z7</accession>
<dbReference type="PANTHER" id="PTHR43201:SF5">
    <property type="entry name" value="MEDIUM-CHAIN ACYL-COA LIGASE ACSF2, MITOCHONDRIAL"/>
    <property type="match status" value="1"/>
</dbReference>
<proteinExistence type="inferred from homology"/>
<dbReference type="EMBL" id="JAVHUY010000004">
    <property type="protein sequence ID" value="MDQ7903882.1"/>
    <property type="molecule type" value="Genomic_DNA"/>
</dbReference>
<dbReference type="Pfam" id="PF13193">
    <property type="entry name" value="AMP-binding_C"/>
    <property type="match status" value="1"/>
</dbReference>
<organism evidence="5 6">
    <name type="scientific">Phytohabitans maris</name>
    <dbReference type="NCBI Taxonomy" id="3071409"/>
    <lineage>
        <taxon>Bacteria</taxon>
        <taxon>Bacillati</taxon>
        <taxon>Actinomycetota</taxon>
        <taxon>Actinomycetes</taxon>
        <taxon>Micromonosporales</taxon>
        <taxon>Micromonosporaceae</taxon>
    </lineage>
</organism>
<evidence type="ECO:0000256" key="1">
    <source>
        <dbReference type="ARBA" id="ARBA00006432"/>
    </source>
</evidence>
<dbReference type="InterPro" id="IPR020845">
    <property type="entry name" value="AMP-binding_CS"/>
</dbReference>
<sequence>MDDRERLALLTAPGGGFPLVRRSVGGVALEVFDRDPRTLREAFLATRRHADREAIVYRDDRYTYADQWSIVVTLAHRLRDKLGVVKGDRVAIAMRNYPEFAFTFWAAQLLGAVAVPLNAWLKAAEMTDLIRETAPKALFADRERVEQLRGVDGVGALVGVRCTEAPLDYTDLLDLDHPLDTPPACDVDPDDVATILYTSGTTGRPKGAPGTHLNHAASLLNKLIRAVSPPDRPGGKPLPPAPSVKLLTFPFFHIAGINNLYSNAYSGHRTVLMYKWDAPEALRLVEAERVGEMSGPPFVVQTFLAAAATSERDLSSLRSLGMGGAPAPKALIQEIHEIFGGRVSPRTGYGLTETTSGVFAISGADFVAHPDSVGRPLPTVEVRIEDGTGHAVPAGAEGEVALRGPQVVAGYYRTASEDNFLDGWFRTGDLGRLDADGYLYLVGRLKDVVIRGGENINCAEVEACLATHPDVVEAVVFGLPHPTLGEELGAIVRLRTGSTTDAASLRAYAAERLAAFKVPAKLAISPIPIPRTPSGKIIKRHVAAALDFDRLLTDTV</sequence>
<keyword evidence="2" id="KW-0436">Ligase</keyword>
<dbReference type="InterPro" id="IPR045851">
    <property type="entry name" value="AMP-bd_C_sf"/>
</dbReference>
<comment type="caution">
    <text evidence="5">The sequence shown here is derived from an EMBL/GenBank/DDBJ whole genome shotgun (WGS) entry which is preliminary data.</text>
</comment>
<dbReference type="InterPro" id="IPR025110">
    <property type="entry name" value="AMP-bd_C"/>
</dbReference>
<evidence type="ECO:0000313" key="5">
    <source>
        <dbReference type="EMBL" id="MDQ7903882.1"/>
    </source>
</evidence>
<dbReference type="SUPFAM" id="SSF56801">
    <property type="entry name" value="Acetyl-CoA synthetase-like"/>
    <property type="match status" value="1"/>
</dbReference>